<dbReference type="OrthoDB" id="88385at2"/>
<dbReference type="RefSeq" id="WP_060918730.1">
    <property type="nucleotide sequence ID" value="NZ_KQ960118.1"/>
</dbReference>
<dbReference type="Proteomes" id="UP000070483">
    <property type="component" value="Unassembled WGS sequence"/>
</dbReference>
<proteinExistence type="predicted"/>
<dbReference type="STRING" id="157687.HMPREF3180_02305"/>
<gene>
    <name evidence="1" type="ORF">HMPREF3180_02305</name>
</gene>
<name>A0A133ZVL2_9FUSO</name>
<evidence type="ECO:0000313" key="2">
    <source>
        <dbReference type="Proteomes" id="UP000070483"/>
    </source>
</evidence>
<keyword evidence="1" id="KW-0328">Glycosyltransferase</keyword>
<dbReference type="PATRIC" id="fig|157687.3.peg.2311"/>
<keyword evidence="1" id="KW-0808">Transferase</keyword>
<sequence>MEKTKKVVFLESAYSLLLYIMMDDNFEEDSIFVYHGKSINEVFEHSKVNVETIYIPREEYINVTEVKNLFKRKIAKKKYKKYLKEKLLDLIKEKTHGCKIEYFGNDNEVEPKILWKEIEKFTVIEDGWSNYRSDHFEAYLKRFKNKFKKKEDLKRGLSPKVEKIILSGLTKVPEIISEKVEIIDFKKLWKKKTEIQKQKIYNFFGMETAAIEKISRKKVIFLSQPLEEDESLTHEETVELYRKIFKNYNENDILFKLHPRGIFTYKNEFPQIEIFTSKIPFQIFEYMGVDFDTVATIYSTAVWDIKNAKKIDFFGTKVHPKLLAQFGNIER</sequence>
<comment type="caution">
    <text evidence="1">The sequence shown here is derived from an EMBL/GenBank/DDBJ whole genome shotgun (WGS) entry which is preliminary data.</text>
</comment>
<dbReference type="Pfam" id="PF07922">
    <property type="entry name" value="Glyco_transf_52"/>
    <property type="match status" value="1"/>
</dbReference>
<dbReference type="Gene3D" id="3.40.50.11110">
    <property type="entry name" value="Sialyltransferase, C-terminal GT-B Rossman nucleotide-binding domain"/>
    <property type="match status" value="1"/>
</dbReference>
<dbReference type="GO" id="GO:0016757">
    <property type="term" value="F:glycosyltransferase activity"/>
    <property type="evidence" value="ECO:0007669"/>
    <property type="project" value="UniProtKB-KW"/>
</dbReference>
<reference evidence="2" key="1">
    <citation type="submission" date="2016-01" db="EMBL/GenBank/DDBJ databases">
        <authorList>
            <person name="Mitreva M."/>
            <person name="Pepin K.H."/>
            <person name="Mihindukulasuriya K.A."/>
            <person name="Fulton R."/>
            <person name="Fronick C."/>
            <person name="O'Laughlin M."/>
            <person name="Miner T."/>
            <person name="Herter B."/>
            <person name="Rosa B.A."/>
            <person name="Cordes M."/>
            <person name="Tomlinson C."/>
            <person name="Wollam A."/>
            <person name="Palsikar V.B."/>
            <person name="Mardis E.R."/>
            <person name="Wilson R.K."/>
        </authorList>
    </citation>
    <scope>NUCLEOTIDE SEQUENCE [LARGE SCALE GENOMIC DNA]</scope>
    <source>
        <strain evidence="2">KA00185</strain>
    </source>
</reference>
<dbReference type="EMBL" id="LSDD01000172">
    <property type="protein sequence ID" value="KXB59482.1"/>
    <property type="molecule type" value="Genomic_DNA"/>
</dbReference>
<dbReference type="InterPro" id="IPR012477">
    <property type="entry name" value="Glyco_transf_52"/>
</dbReference>
<dbReference type="AlphaFoldDB" id="A0A133ZVL2"/>
<accession>A0A133ZVL2</accession>
<organism evidence="1 2">
    <name type="scientific">Leptotrichia wadei</name>
    <dbReference type="NCBI Taxonomy" id="157687"/>
    <lineage>
        <taxon>Bacteria</taxon>
        <taxon>Fusobacteriati</taxon>
        <taxon>Fusobacteriota</taxon>
        <taxon>Fusobacteriia</taxon>
        <taxon>Fusobacteriales</taxon>
        <taxon>Leptotrichiaceae</taxon>
        <taxon>Leptotrichia</taxon>
    </lineage>
</organism>
<evidence type="ECO:0000313" key="1">
    <source>
        <dbReference type="EMBL" id="KXB59482.1"/>
    </source>
</evidence>
<keyword evidence="2" id="KW-1185">Reference proteome</keyword>
<protein>
    <submittedName>
        <fullName evidence="1">Lipooligosaccharide sialyltransferase</fullName>
    </submittedName>
</protein>